<dbReference type="InterPro" id="IPR052929">
    <property type="entry name" value="RNase_H-like_EbsB-rel"/>
</dbReference>
<evidence type="ECO:0000259" key="1">
    <source>
        <dbReference type="Pfam" id="PF13456"/>
    </source>
</evidence>
<dbReference type="GO" id="GO:0004523">
    <property type="term" value="F:RNA-DNA hybrid ribonuclease activity"/>
    <property type="evidence" value="ECO:0007669"/>
    <property type="project" value="InterPro"/>
</dbReference>
<protein>
    <recommendedName>
        <fullName evidence="1">RNase H type-1 domain-containing protein</fullName>
    </recommendedName>
</protein>
<evidence type="ECO:0000313" key="3">
    <source>
        <dbReference type="Proteomes" id="UP000593572"/>
    </source>
</evidence>
<dbReference type="EMBL" id="JABEZX010000009">
    <property type="protein sequence ID" value="MBA0567232.1"/>
    <property type="molecule type" value="Genomic_DNA"/>
</dbReference>
<dbReference type="AlphaFoldDB" id="A0A7J8MRN0"/>
<dbReference type="PANTHER" id="PTHR47074">
    <property type="entry name" value="BNAC02G40300D PROTEIN"/>
    <property type="match status" value="1"/>
</dbReference>
<evidence type="ECO:0000313" key="2">
    <source>
        <dbReference type="EMBL" id="MBA0567232.1"/>
    </source>
</evidence>
<dbReference type="Pfam" id="PF13456">
    <property type="entry name" value="RVT_3"/>
    <property type="match status" value="1"/>
</dbReference>
<gene>
    <name evidence="2" type="ORF">Golob_011983</name>
</gene>
<dbReference type="GO" id="GO:0003676">
    <property type="term" value="F:nucleic acid binding"/>
    <property type="evidence" value="ECO:0007669"/>
    <property type="project" value="InterPro"/>
</dbReference>
<reference evidence="2 3" key="1">
    <citation type="journal article" date="2019" name="Genome Biol. Evol.">
        <title>Insights into the evolution of the New World diploid cottons (Gossypium, subgenus Houzingenia) based on genome sequencing.</title>
        <authorList>
            <person name="Grover C.E."/>
            <person name="Arick M.A. 2nd"/>
            <person name="Thrash A."/>
            <person name="Conover J.L."/>
            <person name="Sanders W.S."/>
            <person name="Peterson D.G."/>
            <person name="Frelichowski J.E."/>
            <person name="Scheffler J.A."/>
            <person name="Scheffler B.E."/>
            <person name="Wendel J.F."/>
        </authorList>
    </citation>
    <scope>NUCLEOTIDE SEQUENCE [LARGE SCALE GENOMIC DNA]</scope>
    <source>
        <strain evidence="2">157</strain>
        <tissue evidence="2">Leaf</tissue>
    </source>
</reference>
<feature type="domain" description="RNase H type-1" evidence="1">
    <location>
        <begin position="224"/>
        <end position="296"/>
    </location>
</feature>
<dbReference type="PANTHER" id="PTHR47074:SF11">
    <property type="entry name" value="REVERSE TRANSCRIPTASE-LIKE PROTEIN"/>
    <property type="match status" value="1"/>
</dbReference>
<accession>A0A7J8MRN0</accession>
<sequence>MNEALANQWLYDKECDMLDYLVQKELDLIMDDDVYRYLFEQHQSKQRPSQTHGILTNQRSFYRRLGDYEEVDVKIDLEVELIDNIELKSIMNESVGESIHFLAITREVPTEETDESQHVARNVDVMTIKNKATSLESTKVASSYLSIVEQTTNHCVEDQLDTFGQVVNLFKFGVMAYLLLWGITKNRSSLRLSKCLLSWKNKLLYRPEASNRWIRPDNGRVKCNYDASVSIDDNATTYVVVLRDYTGNFVKGYTSFSHTKMEPHMVEGMVIQEALSWLKSLNLDRVVAELDCLKVILT</sequence>
<comment type="caution">
    <text evidence="2">The sequence shown here is derived from an EMBL/GenBank/DDBJ whole genome shotgun (WGS) entry which is preliminary data.</text>
</comment>
<dbReference type="InterPro" id="IPR002156">
    <property type="entry name" value="RNaseH_domain"/>
</dbReference>
<keyword evidence="3" id="KW-1185">Reference proteome</keyword>
<name>A0A7J8MRN0_9ROSI</name>
<dbReference type="Proteomes" id="UP000593572">
    <property type="component" value="Unassembled WGS sequence"/>
</dbReference>
<organism evidence="2 3">
    <name type="scientific">Gossypium lobatum</name>
    <dbReference type="NCBI Taxonomy" id="34289"/>
    <lineage>
        <taxon>Eukaryota</taxon>
        <taxon>Viridiplantae</taxon>
        <taxon>Streptophyta</taxon>
        <taxon>Embryophyta</taxon>
        <taxon>Tracheophyta</taxon>
        <taxon>Spermatophyta</taxon>
        <taxon>Magnoliopsida</taxon>
        <taxon>eudicotyledons</taxon>
        <taxon>Gunneridae</taxon>
        <taxon>Pentapetalae</taxon>
        <taxon>rosids</taxon>
        <taxon>malvids</taxon>
        <taxon>Malvales</taxon>
        <taxon>Malvaceae</taxon>
        <taxon>Malvoideae</taxon>
        <taxon>Gossypium</taxon>
    </lineage>
</organism>
<proteinExistence type="predicted"/>